<dbReference type="PROSITE" id="PS50987">
    <property type="entry name" value="HTH_ARSR_2"/>
    <property type="match status" value="1"/>
</dbReference>
<dbReference type="Proteomes" id="UP001501791">
    <property type="component" value="Unassembled WGS sequence"/>
</dbReference>
<organism evidence="3 4">
    <name type="scientific">Brevibacterium picturae</name>
    <dbReference type="NCBI Taxonomy" id="260553"/>
    <lineage>
        <taxon>Bacteria</taxon>
        <taxon>Bacillati</taxon>
        <taxon>Actinomycetota</taxon>
        <taxon>Actinomycetes</taxon>
        <taxon>Micrococcales</taxon>
        <taxon>Brevibacteriaceae</taxon>
        <taxon>Brevibacterium</taxon>
    </lineage>
</organism>
<evidence type="ECO:0000313" key="3">
    <source>
        <dbReference type="EMBL" id="GAA1545979.1"/>
    </source>
</evidence>
<dbReference type="EMBL" id="BAAALY010000007">
    <property type="protein sequence ID" value="GAA1545979.1"/>
    <property type="molecule type" value="Genomic_DNA"/>
</dbReference>
<comment type="caution">
    <text evidence="3">The sequence shown here is derived from an EMBL/GenBank/DDBJ whole genome shotgun (WGS) entry which is preliminary data.</text>
</comment>
<dbReference type="SUPFAM" id="SSF46785">
    <property type="entry name" value="Winged helix' DNA-binding domain"/>
    <property type="match status" value="1"/>
</dbReference>
<dbReference type="Gene3D" id="1.10.10.10">
    <property type="entry name" value="Winged helix-like DNA-binding domain superfamily/Winged helix DNA-binding domain"/>
    <property type="match status" value="1"/>
</dbReference>
<name>A0ABN2BR29_9MICO</name>
<protein>
    <recommendedName>
        <fullName evidence="2">HTH arsR-type domain-containing protein</fullName>
    </recommendedName>
</protein>
<reference evidence="3 4" key="1">
    <citation type="journal article" date="2019" name="Int. J. Syst. Evol. Microbiol.">
        <title>The Global Catalogue of Microorganisms (GCM) 10K type strain sequencing project: providing services to taxonomists for standard genome sequencing and annotation.</title>
        <authorList>
            <consortium name="The Broad Institute Genomics Platform"/>
            <consortium name="The Broad Institute Genome Sequencing Center for Infectious Disease"/>
            <person name="Wu L."/>
            <person name="Ma J."/>
        </authorList>
    </citation>
    <scope>NUCLEOTIDE SEQUENCE [LARGE SCALE GENOMIC DNA]</scope>
    <source>
        <strain evidence="3 4">JCM 13319</strain>
    </source>
</reference>
<evidence type="ECO:0000313" key="4">
    <source>
        <dbReference type="Proteomes" id="UP001501791"/>
    </source>
</evidence>
<evidence type="ECO:0000256" key="1">
    <source>
        <dbReference type="SAM" id="MobiDB-lite"/>
    </source>
</evidence>
<dbReference type="InterPro" id="IPR011991">
    <property type="entry name" value="ArsR-like_HTH"/>
</dbReference>
<sequence>MTGELSVNHLADIVDESPTSISQHLARLRMSRITSWHEDTKVLYSLTDELARRLVVDATEQAEHTVGRNHDHMSTAPNEMP</sequence>
<feature type="region of interest" description="Disordered" evidence="1">
    <location>
        <begin position="61"/>
        <end position="81"/>
    </location>
</feature>
<proteinExistence type="predicted"/>
<dbReference type="InterPro" id="IPR036388">
    <property type="entry name" value="WH-like_DNA-bd_sf"/>
</dbReference>
<gene>
    <name evidence="3" type="ORF">GCM10009691_20590</name>
</gene>
<accession>A0ABN2BR29</accession>
<feature type="compositionally biased region" description="Basic and acidic residues" evidence="1">
    <location>
        <begin position="61"/>
        <end position="73"/>
    </location>
</feature>
<dbReference type="CDD" id="cd00090">
    <property type="entry name" value="HTH_ARSR"/>
    <property type="match status" value="1"/>
</dbReference>
<dbReference type="InterPro" id="IPR036390">
    <property type="entry name" value="WH_DNA-bd_sf"/>
</dbReference>
<dbReference type="InterPro" id="IPR001845">
    <property type="entry name" value="HTH_ArsR_DNA-bd_dom"/>
</dbReference>
<keyword evidence="4" id="KW-1185">Reference proteome</keyword>
<feature type="domain" description="HTH arsR-type" evidence="2">
    <location>
        <begin position="1"/>
        <end position="66"/>
    </location>
</feature>
<evidence type="ECO:0000259" key="2">
    <source>
        <dbReference type="PROSITE" id="PS50987"/>
    </source>
</evidence>